<comment type="caution">
    <text evidence="1">The sequence shown here is derived from an EMBL/GenBank/DDBJ whole genome shotgun (WGS) entry which is preliminary data.</text>
</comment>
<dbReference type="OrthoDB" id="2380698at2759"/>
<name>A0A8H3LUN0_9GLOM</name>
<dbReference type="Proteomes" id="UP000615446">
    <property type="component" value="Unassembled WGS sequence"/>
</dbReference>
<evidence type="ECO:0000313" key="2">
    <source>
        <dbReference type="Proteomes" id="UP000615446"/>
    </source>
</evidence>
<organism evidence="1 2">
    <name type="scientific">Rhizophagus clarus</name>
    <dbReference type="NCBI Taxonomy" id="94130"/>
    <lineage>
        <taxon>Eukaryota</taxon>
        <taxon>Fungi</taxon>
        <taxon>Fungi incertae sedis</taxon>
        <taxon>Mucoromycota</taxon>
        <taxon>Glomeromycotina</taxon>
        <taxon>Glomeromycetes</taxon>
        <taxon>Glomerales</taxon>
        <taxon>Glomeraceae</taxon>
        <taxon>Rhizophagus</taxon>
    </lineage>
</organism>
<dbReference type="AlphaFoldDB" id="A0A8H3LUN0"/>
<reference evidence="1" key="1">
    <citation type="submission" date="2019-10" db="EMBL/GenBank/DDBJ databases">
        <title>Conservation and host-specific expression of non-tandemly repeated heterogenous ribosome RNA gene in arbuscular mycorrhizal fungi.</title>
        <authorList>
            <person name="Maeda T."/>
            <person name="Kobayashi Y."/>
            <person name="Nakagawa T."/>
            <person name="Ezawa T."/>
            <person name="Yamaguchi K."/>
            <person name="Bino T."/>
            <person name="Nishimoto Y."/>
            <person name="Shigenobu S."/>
            <person name="Kawaguchi M."/>
        </authorList>
    </citation>
    <scope>NUCLEOTIDE SEQUENCE</scope>
    <source>
        <strain evidence="1">HR1</strain>
    </source>
</reference>
<accession>A0A8H3LUN0</accession>
<sequence>MTIKQPDKLSKVNNMSNLDLSFRFKLVIKTPDLTKPAKAITLENKPKHLILDNDDESISEENKIMLPSKQKKKTFVPKEVNLDEIDVKKGEIHKKLKEKHGCDIHKTGYCYIKDNRHLPSTTLHISMWTDEIIIIII</sequence>
<dbReference type="EMBL" id="BLAL01000216">
    <property type="protein sequence ID" value="GES92771.1"/>
    <property type="molecule type" value="Genomic_DNA"/>
</dbReference>
<evidence type="ECO:0000313" key="1">
    <source>
        <dbReference type="EMBL" id="GES92771.1"/>
    </source>
</evidence>
<gene>
    <name evidence="1" type="ORF">RCL2_001953400</name>
</gene>
<protein>
    <submittedName>
        <fullName evidence="1">Uncharacterized protein</fullName>
    </submittedName>
</protein>
<proteinExistence type="predicted"/>